<dbReference type="InterPro" id="IPR029466">
    <property type="entry name" value="NAM-associated_C"/>
</dbReference>
<protein>
    <recommendedName>
        <fullName evidence="2">No apical meristem-associated C-terminal domain-containing protein</fullName>
    </recommendedName>
</protein>
<accession>A0A151TBD4</accession>
<evidence type="ECO:0000313" key="4">
    <source>
        <dbReference type="Proteomes" id="UP000075243"/>
    </source>
</evidence>
<feature type="compositionally biased region" description="Polar residues" evidence="1">
    <location>
        <begin position="9"/>
        <end position="19"/>
    </location>
</feature>
<dbReference type="AlphaFoldDB" id="A0A151TBD4"/>
<keyword evidence="4" id="KW-1185">Reference proteome</keyword>
<dbReference type="EMBL" id="CM003609">
    <property type="protein sequence ID" value="KYP64358.1"/>
    <property type="molecule type" value="Genomic_DNA"/>
</dbReference>
<feature type="region of interest" description="Disordered" evidence="1">
    <location>
        <begin position="204"/>
        <end position="253"/>
    </location>
</feature>
<organism evidence="3 4">
    <name type="scientific">Cajanus cajan</name>
    <name type="common">Pigeon pea</name>
    <name type="synonym">Cajanus indicus</name>
    <dbReference type="NCBI Taxonomy" id="3821"/>
    <lineage>
        <taxon>Eukaryota</taxon>
        <taxon>Viridiplantae</taxon>
        <taxon>Streptophyta</taxon>
        <taxon>Embryophyta</taxon>
        <taxon>Tracheophyta</taxon>
        <taxon>Spermatophyta</taxon>
        <taxon>Magnoliopsida</taxon>
        <taxon>eudicotyledons</taxon>
        <taxon>Gunneridae</taxon>
        <taxon>Pentapetalae</taxon>
        <taxon>rosids</taxon>
        <taxon>fabids</taxon>
        <taxon>Fabales</taxon>
        <taxon>Fabaceae</taxon>
        <taxon>Papilionoideae</taxon>
        <taxon>50 kb inversion clade</taxon>
        <taxon>NPAAA clade</taxon>
        <taxon>indigoferoid/millettioid clade</taxon>
        <taxon>Phaseoleae</taxon>
        <taxon>Cajanus</taxon>
    </lineage>
</organism>
<dbReference type="Proteomes" id="UP000075243">
    <property type="component" value="Chromosome 7"/>
</dbReference>
<name>A0A151TBD4_CAJCA</name>
<dbReference type="PANTHER" id="PTHR45023:SF4">
    <property type="entry name" value="GLYCINE-RICH PROTEIN-RELATED"/>
    <property type="match status" value="1"/>
</dbReference>
<evidence type="ECO:0000259" key="2">
    <source>
        <dbReference type="Pfam" id="PF14303"/>
    </source>
</evidence>
<dbReference type="PANTHER" id="PTHR45023">
    <property type="match status" value="1"/>
</dbReference>
<dbReference type="Gramene" id="C.cajan_18415.t">
    <property type="protein sequence ID" value="C.cajan_18415.t"/>
    <property type="gene ID" value="C.cajan_18415"/>
</dbReference>
<dbReference type="Pfam" id="PF14303">
    <property type="entry name" value="NAM-associated"/>
    <property type="match status" value="1"/>
</dbReference>
<proteinExistence type="predicted"/>
<evidence type="ECO:0000256" key="1">
    <source>
        <dbReference type="SAM" id="MobiDB-lite"/>
    </source>
</evidence>
<sequence length="403" mass="46074">MFPTHPPSGDNSQGPQLFSQPPPLTNPNAFYRPSPLHNIDTPNSEPESPIGLDGIQLDGSAENSSTKKIRVPFTVQEDIILVRSWVNTSKDPIIGVDQTLRQYWSRITEAYNNDEDRGEFPERESTQLKARWNRIHPAVQKFIGCYKQAISQKKSGSSEKDVMAFAHKIYTQDTGKKFDMEHAWVILRDEPKWQSDFVQHNSKRGKVTSAGGYSSSSNTETPIELDEYEIPTPTSRPIGQKAAKRKAKGKETSNTNVVDFSGIENAIKEKNAYASRLIELKEAQERRLAYETIMKDTSNMNETQREAHEKYCNYLKQQYGNHDEYFRMRLDATHRRDLSLLQKCTTALRMLAYGTPADFVDEYIRIGETTTVECLQRFVKGICEIFREARGFPRMLGSIDCMH</sequence>
<feature type="compositionally biased region" description="Polar residues" evidence="1">
    <location>
        <begin position="211"/>
        <end position="221"/>
    </location>
</feature>
<dbReference type="OMA" id="DECGHEG"/>
<dbReference type="STRING" id="3821.A0A151TBD4"/>
<gene>
    <name evidence="3" type="ORF">KK1_018954</name>
</gene>
<feature type="region of interest" description="Disordered" evidence="1">
    <location>
        <begin position="1"/>
        <end position="63"/>
    </location>
</feature>
<feature type="domain" description="No apical meristem-associated C-terminal" evidence="2">
    <location>
        <begin position="176"/>
        <end position="306"/>
    </location>
</feature>
<reference evidence="3 4" key="1">
    <citation type="journal article" date="2012" name="Nat. Biotechnol.">
        <title>Draft genome sequence of pigeonpea (Cajanus cajan), an orphan legume crop of resource-poor farmers.</title>
        <authorList>
            <person name="Varshney R.K."/>
            <person name="Chen W."/>
            <person name="Li Y."/>
            <person name="Bharti A.K."/>
            <person name="Saxena R.K."/>
            <person name="Schlueter J.A."/>
            <person name="Donoghue M.T."/>
            <person name="Azam S."/>
            <person name="Fan G."/>
            <person name="Whaley A.M."/>
            <person name="Farmer A.D."/>
            <person name="Sheridan J."/>
            <person name="Iwata A."/>
            <person name="Tuteja R."/>
            <person name="Penmetsa R.V."/>
            <person name="Wu W."/>
            <person name="Upadhyaya H.D."/>
            <person name="Yang S.P."/>
            <person name="Shah T."/>
            <person name="Saxena K.B."/>
            <person name="Michael T."/>
            <person name="McCombie W.R."/>
            <person name="Yang B."/>
            <person name="Zhang G."/>
            <person name="Yang H."/>
            <person name="Wang J."/>
            <person name="Spillane C."/>
            <person name="Cook D.R."/>
            <person name="May G.D."/>
            <person name="Xu X."/>
            <person name="Jackson S.A."/>
        </authorList>
    </citation>
    <scope>NUCLEOTIDE SEQUENCE [LARGE SCALE GENOMIC DNA]</scope>
    <source>
        <strain evidence="4">cv. Asha</strain>
    </source>
</reference>
<evidence type="ECO:0000313" key="3">
    <source>
        <dbReference type="EMBL" id="KYP64358.1"/>
    </source>
</evidence>